<dbReference type="GO" id="GO:0016020">
    <property type="term" value="C:membrane"/>
    <property type="evidence" value="ECO:0007669"/>
    <property type="project" value="UniProtKB-SubCell"/>
</dbReference>
<feature type="domain" description="O-antigen ligase-related" evidence="6">
    <location>
        <begin position="193"/>
        <end position="310"/>
    </location>
</feature>
<dbReference type="EMBL" id="MFKE01000013">
    <property type="protein sequence ID" value="OGG35555.1"/>
    <property type="molecule type" value="Genomic_DNA"/>
</dbReference>
<comment type="subcellular location">
    <subcellularLocation>
        <location evidence="1">Membrane</location>
        <topology evidence="1">Multi-pass membrane protein</topology>
    </subcellularLocation>
</comment>
<feature type="transmembrane region" description="Helical" evidence="5">
    <location>
        <begin position="161"/>
        <end position="178"/>
    </location>
</feature>
<feature type="transmembrane region" description="Helical" evidence="5">
    <location>
        <begin position="86"/>
        <end position="105"/>
    </location>
</feature>
<organism evidence="7 8">
    <name type="scientific">Candidatus Gottesmanbacteria bacterium RIFOXYB1_FULL_47_11</name>
    <dbReference type="NCBI Taxonomy" id="1798401"/>
    <lineage>
        <taxon>Bacteria</taxon>
        <taxon>Candidatus Gottesmaniibacteriota</taxon>
    </lineage>
</organism>
<evidence type="ECO:0000256" key="3">
    <source>
        <dbReference type="ARBA" id="ARBA00022989"/>
    </source>
</evidence>
<dbReference type="AlphaFoldDB" id="A0A1F6BF61"/>
<accession>A0A1F6BF61</accession>
<name>A0A1F6BF61_9BACT</name>
<reference evidence="7 8" key="1">
    <citation type="journal article" date="2016" name="Nat. Commun.">
        <title>Thousands of microbial genomes shed light on interconnected biogeochemical processes in an aquifer system.</title>
        <authorList>
            <person name="Anantharaman K."/>
            <person name="Brown C.T."/>
            <person name="Hug L.A."/>
            <person name="Sharon I."/>
            <person name="Castelle C.J."/>
            <person name="Probst A.J."/>
            <person name="Thomas B.C."/>
            <person name="Singh A."/>
            <person name="Wilkins M.J."/>
            <person name="Karaoz U."/>
            <person name="Brodie E.L."/>
            <person name="Williams K.H."/>
            <person name="Hubbard S.S."/>
            <person name="Banfield J.F."/>
        </authorList>
    </citation>
    <scope>NUCLEOTIDE SEQUENCE [LARGE SCALE GENOMIC DNA]</scope>
</reference>
<gene>
    <name evidence="7" type="ORF">A2363_03465</name>
</gene>
<evidence type="ECO:0000313" key="8">
    <source>
        <dbReference type="Proteomes" id="UP000176186"/>
    </source>
</evidence>
<keyword evidence="3 5" id="KW-1133">Transmembrane helix</keyword>
<feature type="transmembrane region" description="Helical" evidence="5">
    <location>
        <begin position="112"/>
        <end position="134"/>
    </location>
</feature>
<protein>
    <recommendedName>
        <fullName evidence="6">O-antigen ligase-related domain-containing protein</fullName>
    </recommendedName>
</protein>
<dbReference type="Pfam" id="PF04932">
    <property type="entry name" value="Wzy_C"/>
    <property type="match status" value="1"/>
</dbReference>
<evidence type="ECO:0000256" key="4">
    <source>
        <dbReference type="ARBA" id="ARBA00023136"/>
    </source>
</evidence>
<dbReference type="PANTHER" id="PTHR37422">
    <property type="entry name" value="TEICHURONIC ACID BIOSYNTHESIS PROTEIN TUAE"/>
    <property type="match status" value="1"/>
</dbReference>
<feature type="transmembrane region" description="Helical" evidence="5">
    <location>
        <begin position="293"/>
        <end position="313"/>
    </location>
</feature>
<evidence type="ECO:0000259" key="6">
    <source>
        <dbReference type="Pfam" id="PF04932"/>
    </source>
</evidence>
<evidence type="ECO:0000256" key="1">
    <source>
        <dbReference type="ARBA" id="ARBA00004141"/>
    </source>
</evidence>
<evidence type="ECO:0000256" key="2">
    <source>
        <dbReference type="ARBA" id="ARBA00022692"/>
    </source>
</evidence>
<feature type="transmembrane region" description="Helical" evidence="5">
    <location>
        <begin position="56"/>
        <end position="74"/>
    </location>
</feature>
<proteinExistence type="predicted"/>
<dbReference type="InterPro" id="IPR007016">
    <property type="entry name" value="O-antigen_ligase-rel_domated"/>
</dbReference>
<dbReference type="PANTHER" id="PTHR37422:SF13">
    <property type="entry name" value="LIPOPOLYSACCHARIDE BIOSYNTHESIS PROTEIN PA4999-RELATED"/>
    <property type="match status" value="1"/>
</dbReference>
<feature type="transmembrane region" description="Helical" evidence="5">
    <location>
        <begin position="223"/>
        <end position="241"/>
    </location>
</feature>
<sequence>MILIFLFFISLLSGQVGAFTVWPGVVVYLHDFILAILALATLCCPRKPQKFAKPRLLRAIVVFIAVAAFSLLLNCGKFTPWELGAGGLYLVRWIFYAALYVVVLHTYTYKDVWLFGLFGVGIGLGILGLFQFFLYPDLRNLMYLGWDPHYYRLFSTLLDPNYTGILLVFTLLLGMALWKQKKFRWIIASGEGIAFISLLLTYSRSSYLALIGALVVIAALKKQWRILIGAAAFVGIIFVLPKTPGSTLSLFRTESSFARIGNWKHGVALIRNVPLFGYGFNTLRYVSDFGLDSSILFVGATTGFFGLLAYGYLIFDMIRIGKKHVWYIACLVALGIHSLFVNSAFYPWVMIWMWILTGVVERSTGDT</sequence>
<dbReference type="STRING" id="1798401.A2363_03465"/>
<feature type="transmembrane region" description="Helical" evidence="5">
    <location>
        <begin position="325"/>
        <end position="355"/>
    </location>
</feature>
<dbReference type="Proteomes" id="UP000176186">
    <property type="component" value="Unassembled WGS sequence"/>
</dbReference>
<feature type="transmembrane region" description="Helical" evidence="5">
    <location>
        <begin position="28"/>
        <end position="44"/>
    </location>
</feature>
<evidence type="ECO:0000256" key="5">
    <source>
        <dbReference type="SAM" id="Phobius"/>
    </source>
</evidence>
<keyword evidence="2 5" id="KW-0812">Transmembrane</keyword>
<dbReference type="InterPro" id="IPR051533">
    <property type="entry name" value="WaaL-like"/>
</dbReference>
<keyword evidence="4 5" id="KW-0472">Membrane</keyword>
<comment type="caution">
    <text evidence="7">The sequence shown here is derived from an EMBL/GenBank/DDBJ whole genome shotgun (WGS) entry which is preliminary data.</text>
</comment>
<evidence type="ECO:0000313" key="7">
    <source>
        <dbReference type="EMBL" id="OGG35555.1"/>
    </source>
</evidence>